<dbReference type="InterPro" id="IPR008269">
    <property type="entry name" value="Lon_proteolytic"/>
</dbReference>
<protein>
    <recommendedName>
        <fullName evidence="7">Lon protease</fullName>
        <ecNumber evidence="7">3.4.21.53</ecNumber>
    </recommendedName>
</protein>
<keyword evidence="3 7" id="KW-0378">Hydrolase</keyword>
<dbReference type="SUPFAM" id="SSF54211">
    <property type="entry name" value="Ribosomal protein S5 domain 2-like"/>
    <property type="match status" value="1"/>
</dbReference>
<evidence type="ECO:0000256" key="2">
    <source>
        <dbReference type="ARBA" id="ARBA00022741"/>
    </source>
</evidence>
<comment type="catalytic activity">
    <reaction evidence="6 7 10">
        <text>Hydrolysis of proteins in presence of ATP.</text>
        <dbReference type="EC" id="3.4.21.53"/>
    </reaction>
</comment>
<evidence type="ECO:0000256" key="4">
    <source>
        <dbReference type="ARBA" id="ARBA00022825"/>
    </source>
</evidence>
<comment type="similarity">
    <text evidence="7 10">Belongs to the peptidase S16 family.</text>
</comment>
<gene>
    <name evidence="12" type="ORF">A3J46_04835</name>
</gene>
<dbReference type="FunFam" id="3.40.50.300:FF:000021">
    <property type="entry name" value="Lon protease homolog"/>
    <property type="match status" value="1"/>
</dbReference>
<evidence type="ECO:0000259" key="11">
    <source>
        <dbReference type="PROSITE" id="PS51786"/>
    </source>
</evidence>
<dbReference type="InterPro" id="IPR003959">
    <property type="entry name" value="ATPase_AAA_core"/>
</dbReference>
<dbReference type="InterPro" id="IPR054594">
    <property type="entry name" value="Lon_lid"/>
</dbReference>
<reference evidence="12 13" key="1">
    <citation type="journal article" date="2016" name="Nat. Commun.">
        <title>Thousands of microbial genomes shed light on interconnected biogeochemical processes in an aquifer system.</title>
        <authorList>
            <person name="Anantharaman K."/>
            <person name="Brown C.T."/>
            <person name="Hug L.A."/>
            <person name="Sharon I."/>
            <person name="Castelle C.J."/>
            <person name="Probst A.J."/>
            <person name="Thomas B.C."/>
            <person name="Singh A."/>
            <person name="Wilkins M.J."/>
            <person name="Karaoz U."/>
            <person name="Brodie E.L."/>
            <person name="Williams K.H."/>
            <person name="Hubbard S.S."/>
            <person name="Banfield J.F."/>
        </authorList>
    </citation>
    <scope>NUCLEOTIDE SEQUENCE [LARGE SCALE GENOMIC DNA]</scope>
</reference>
<dbReference type="Proteomes" id="UP000177167">
    <property type="component" value="Unassembled WGS sequence"/>
</dbReference>
<dbReference type="GO" id="GO:0006515">
    <property type="term" value="P:protein quality control for misfolded or incompletely synthesized proteins"/>
    <property type="evidence" value="ECO:0007669"/>
    <property type="project" value="TreeGrafter"/>
</dbReference>
<dbReference type="GO" id="GO:0004252">
    <property type="term" value="F:serine-type endopeptidase activity"/>
    <property type="evidence" value="ECO:0007669"/>
    <property type="project" value="UniProtKB-UniRule"/>
</dbReference>
<keyword evidence="5 7" id="KW-0067">ATP-binding</keyword>
<dbReference type="GO" id="GO:0004176">
    <property type="term" value="F:ATP-dependent peptidase activity"/>
    <property type="evidence" value="ECO:0007669"/>
    <property type="project" value="UniProtKB-UniRule"/>
</dbReference>
<evidence type="ECO:0000256" key="9">
    <source>
        <dbReference type="PIRSR" id="PIRSR001174-2"/>
    </source>
</evidence>
<dbReference type="InterPro" id="IPR004815">
    <property type="entry name" value="Lon_bac/euk-typ"/>
</dbReference>
<proteinExistence type="inferred from homology"/>
<dbReference type="InterPro" id="IPR020568">
    <property type="entry name" value="Ribosomal_Su5_D2-typ_SF"/>
</dbReference>
<comment type="subcellular location">
    <subcellularLocation>
        <location evidence="7">Cytoplasm</location>
    </subcellularLocation>
</comment>
<dbReference type="Gene3D" id="3.40.50.300">
    <property type="entry name" value="P-loop containing nucleotide triphosphate hydrolases"/>
    <property type="match status" value="1"/>
</dbReference>
<evidence type="ECO:0000256" key="1">
    <source>
        <dbReference type="ARBA" id="ARBA00022670"/>
    </source>
</evidence>
<evidence type="ECO:0000256" key="7">
    <source>
        <dbReference type="PIRNR" id="PIRNR001174"/>
    </source>
</evidence>
<dbReference type="InterPro" id="IPR027417">
    <property type="entry name" value="P-loop_NTPase"/>
</dbReference>
<sequence>MSNGQLIVPSEFPVVVQNSFIMPLPGIGIIRFLKHPYYNSLIQEAREGKVPFVFAVMQKQGYNIFPEKEDGLYQTGVVCSVEFVDGVESRITLFGRYRAKAGRIKKLNNLWVATSLERVIDKSEKQFVNEKDDLVINPEYRTSLLGLFFNMRNKIQHLCQECIEFAGPNDLDTQELLNLYDDFYNHDFNSRDAIDMLIWEIVFAAPVIDPPQKQRFIEQTFLMRRIGACLGLLELNLGIIGSAKMYNTAVKSRLKKDKNQVKVGVPGSGGLPDDDNSAANANPELAKRLEIYKKIKDSISLEAQKAILEDFSRLNSCVSGQSEWNTFINHLDCLLNLYSTETTSQENDISKVEEILGRSHYGLEDIKERIYDYLATKIRNPKGKAPILCFVGPPGVGKTSIGKSVAESLGLKFVRLSLGGIRDEADIRGHRLTYIGSIPGKIVQEIVRLGARNPVFMLDEVDKITNDFRGDPSSALLEVLDPEQNHFFQDHYIGAPFDLSGVLFLCTANISSGIQSALLDRMEVIEIAGYTEVEKIRIAAEFLVPKQIVETGFAGLKINWQDNNPDKVISGIVKGYTREAGVRELERQIHHIFSKWGRRTIKNGSGKPAEMFITEGLVEELLGTPKYSHERVKKTEIGEAVGLAWTPVGGDILYIQAELTPHGRAEKDISQTGGLLEVFKDANHNALTVVKNLLRNDKQAVKRLAENLLHLSVPDGGVKKDGPSAGIAMALAIYSELTDKPLKPYVAMSGEITVKGMIRAVGGVKEKVLAAYRDGAKEVILPVSNERDVKDKVPEEIKKGLKFHFVSHVTEVLPIVFFDNAGSSA</sequence>
<dbReference type="PRINTS" id="PR00830">
    <property type="entry name" value="ENDOLAPTASE"/>
</dbReference>
<keyword evidence="7" id="KW-0963">Cytoplasm</keyword>
<dbReference type="AlphaFoldDB" id="A0A1F8F875"/>
<organism evidence="12 13">
    <name type="scientific">Candidatus Yanofskybacteria bacterium RIFCSPHIGHO2_02_FULL_41_11</name>
    <dbReference type="NCBI Taxonomy" id="1802675"/>
    <lineage>
        <taxon>Bacteria</taxon>
        <taxon>Candidatus Yanofskyibacteriota</taxon>
    </lineage>
</organism>
<dbReference type="Pfam" id="PF05362">
    <property type="entry name" value="Lon_C"/>
    <property type="match status" value="1"/>
</dbReference>
<feature type="binding site" evidence="9">
    <location>
        <begin position="392"/>
        <end position="399"/>
    </location>
    <ligand>
        <name>ATP</name>
        <dbReference type="ChEBI" id="CHEBI:30616"/>
    </ligand>
</feature>
<evidence type="ECO:0000256" key="6">
    <source>
        <dbReference type="ARBA" id="ARBA00050665"/>
    </source>
</evidence>
<evidence type="ECO:0000256" key="8">
    <source>
        <dbReference type="PIRSR" id="PIRSR001174-1"/>
    </source>
</evidence>
<name>A0A1F8F875_9BACT</name>
<dbReference type="SMART" id="SM00382">
    <property type="entry name" value="AAA"/>
    <property type="match status" value="1"/>
</dbReference>
<keyword evidence="2 7" id="KW-0547">Nucleotide-binding</keyword>
<dbReference type="Pfam" id="PF22667">
    <property type="entry name" value="Lon_lid"/>
    <property type="match status" value="1"/>
</dbReference>
<comment type="subunit">
    <text evidence="7">Homohexamer. Organized in a ring with a central cavity.</text>
</comment>
<feature type="active site" evidence="8 10">
    <location>
        <position position="767"/>
    </location>
</feature>
<evidence type="ECO:0000256" key="3">
    <source>
        <dbReference type="ARBA" id="ARBA00022801"/>
    </source>
</evidence>
<keyword evidence="1 7" id="KW-0645">Protease</keyword>
<dbReference type="PANTHER" id="PTHR43718:SF2">
    <property type="entry name" value="LON PROTEASE HOMOLOG, MITOCHONDRIAL"/>
    <property type="match status" value="1"/>
</dbReference>
<dbReference type="InterPro" id="IPR003593">
    <property type="entry name" value="AAA+_ATPase"/>
</dbReference>
<dbReference type="InterPro" id="IPR014721">
    <property type="entry name" value="Ribsml_uS5_D2-typ_fold_subgr"/>
</dbReference>
<evidence type="ECO:0000256" key="5">
    <source>
        <dbReference type="ARBA" id="ARBA00022840"/>
    </source>
</evidence>
<dbReference type="GO" id="GO:0016887">
    <property type="term" value="F:ATP hydrolysis activity"/>
    <property type="evidence" value="ECO:0007669"/>
    <property type="project" value="InterPro"/>
</dbReference>
<dbReference type="EC" id="3.4.21.53" evidence="7"/>
<dbReference type="Gene3D" id="1.10.8.60">
    <property type="match status" value="1"/>
</dbReference>
<dbReference type="PANTHER" id="PTHR43718">
    <property type="entry name" value="LON PROTEASE"/>
    <property type="match status" value="1"/>
</dbReference>
<keyword evidence="4 7" id="KW-0720">Serine protease</keyword>
<dbReference type="PROSITE" id="PS51786">
    <property type="entry name" value="LON_PROTEOLYTIC"/>
    <property type="match status" value="1"/>
</dbReference>
<dbReference type="PROSITE" id="PS01046">
    <property type="entry name" value="LON_SER"/>
    <property type="match status" value="1"/>
</dbReference>
<dbReference type="EMBL" id="MGJP01000037">
    <property type="protein sequence ID" value="OGN09353.1"/>
    <property type="molecule type" value="Genomic_DNA"/>
</dbReference>
<dbReference type="Pfam" id="PF00004">
    <property type="entry name" value="AAA"/>
    <property type="match status" value="1"/>
</dbReference>
<dbReference type="Gene3D" id="3.30.230.10">
    <property type="match status" value="1"/>
</dbReference>
<comment type="caution">
    <text evidence="12">The sequence shown here is derived from an EMBL/GenBank/DDBJ whole genome shotgun (WGS) entry which is preliminary data.</text>
</comment>
<feature type="active site" evidence="8 10">
    <location>
        <position position="724"/>
    </location>
</feature>
<dbReference type="GO" id="GO:0005524">
    <property type="term" value="F:ATP binding"/>
    <property type="evidence" value="ECO:0007669"/>
    <property type="project" value="UniProtKB-KW"/>
</dbReference>
<dbReference type="InterPro" id="IPR027065">
    <property type="entry name" value="Lon_Prtase"/>
</dbReference>
<accession>A0A1F8F875</accession>
<dbReference type="CDD" id="cd19500">
    <property type="entry name" value="RecA-like_Lon"/>
    <property type="match status" value="1"/>
</dbReference>
<feature type="domain" description="Lon proteolytic" evidence="11">
    <location>
        <begin position="634"/>
        <end position="819"/>
    </location>
</feature>
<evidence type="ECO:0000313" key="13">
    <source>
        <dbReference type="Proteomes" id="UP000177167"/>
    </source>
</evidence>
<dbReference type="GO" id="GO:0005737">
    <property type="term" value="C:cytoplasm"/>
    <property type="evidence" value="ECO:0007669"/>
    <property type="project" value="UniProtKB-SubCell"/>
</dbReference>
<evidence type="ECO:0000256" key="10">
    <source>
        <dbReference type="PROSITE-ProRule" id="PRU01122"/>
    </source>
</evidence>
<dbReference type="NCBIfam" id="TIGR00763">
    <property type="entry name" value="lon"/>
    <property type="match status" value="1"/>
</dbReference>
<dbReference type="SUPFAM" id="SSF52540">
    <property type="entry name" value="P-loop containing nucleoside triphosphate hydrolases"/>
    <property type="match status" value="1"/>
</dbReference>
<evidence type="ECO:0000313" key="12">
    <source>
        <dbReference type="EMBL" id="OGN09353.1"/>
    </source>
</evidence>
<dbReference type="PIRSF" id="PIRSF001174">
    <property type="entry name" value="Lon_proteas"/>
    <property type="match status" value="1"/>
</dbReference>
<dbReference type="InterPro" id="IPR008268">
    <property type="entry name" value="Peptidase_S16_AS"/>
</dbReference>